<gene>
    <name evidence="1" type="primary">irc3_2</name>
    <name evidence="1" type="ORF">LTR37_010941</name>
</gene>
<sequence length="392" mass="43229">MIEEKHLAQVKFTTVRSGADLSKVRSQNGDFVNSALSKAVNNSETNGITVRSWLATAGQRKSTLGFCVDLAHVASLTATFRAHGIGQWPTDSNSPITGTMTEEANLPTKSRSLLIQMVGRGLRNSVGKQDCHVIDMVASLEKGIVTAPTLFGLDPHELLKEVDFETLKALRDRKESEREREELASDPASVLPGSANSFKGNVTFTHYDDVNTLIAHTSGEHHIRTISPLAWVQVDHNRYILSNSSGSFLTIKLEEREFVVSFTQKIPKQTAKSKSPLMRPFEIAKTSTFEDAVHAADTYAKKRFVVPIVLTNAAWRRALATPEQVAFLNRFREEGDELALGSVTKGKAADQITKIKHGARGRLKRIKSDQGKAIKEKEKKERDTMKVGPVLG</sequence>
<dbReference type="EMBL" id="JAUTXU010000093">
    <property type="protein sequence ID" value="KAK3709380.1"/>
    <property type="molecule type" value="Genomic_DNA"/>
</dbReference>
<keyword evidence="1" id="KW-0347">Helicase</keyword>
<organism evidence="1 2">
    <name type="scientific">Vermiconidia calcicola</name>
    <dbReference type="NCBI Taxonomy" id="1690605"/>
    <lineage>
        <taxon>Eukaryota</taxon>
        <taxon>Fungi</taxon>
        <taxon>Dikarya</taxon>
        <taxon>Ascomycota</taxon>
        <taxon>Pezizomycotina</taxon>
        <taxon>Dothideomycetes</taxon>
        <taxon>Dothideomycetidae</taxon>
        <taxon>Mycosphaerellales</taxon>
        <taxon>Extremaceae</taxon>
        <taxon>Vermiconidia</taxon>
    </lineage>
</organism>
<reference evidence="1" key="1">
    <citation type="submission" date="2023-07" db="EMBL/GenBank/DDBJ databases">
        <title>Black Yeasts Isolated from many extreme environments.</title>
        <authorList>
            <person name="Coleine C."/>
            <person name="Stajich J.E."/>
            <person name="Selbmann L."/>
        </authorList>
    </citation>
    <scope>NUCLEOTIDE SEQUENCE</scope>
    <source>
        <strain evidence="1">CCFEE 5714</strain>
    </source>
</reference>
<keyword evidence="1" id="KW-0067">ATP-binding</keyword>
<name>A0ACC3N452_9PEZI</name>
<comment type="caution">
    <text evidence="1">The sequence shown here is derived from an EMBL/GenBank/DDBJ whole genome shotgun (WGS) entry which is preliminary data.</text>
</comment>
<evidence type="ECO:0000313" key="2">
    <source>
        <dbReference type="Proteomes" id="UP001281147"/>
    </source>
</evidence>
<keyword evidence="1" id="KW-0378">Hydrolase</keyword>
<keyword evidence="1" id="KW-0547">Nucleotide-binding</keyword>
<protein>
    <submittedName>
        <fullName evidence="1">ATP-dependent helicase IRC3</fullName>
    </submittedName>
</protein>
<accession>A0ACC3N452</accession>
<evidence type="ECO:0000313" key="1">
    <source>
        <dbReference type="EMBL" id="KAK3709380.1"/>
    </source>
</evidence>
<proteinExistence type="predicted"/>
<keyword evidence="2" id="KW-1185">Reference proteome</keyword>
<dbReference type="Proteomes" id="UP001281147">
    <property type="component" value="Unassembled WGS sequence"/>
</dbReference>